<dbReference type="Proteomes" id="UP000594220">
    <property type="component" value="Unplaced"/>
</dbReference>
<protein>
    <submittedName>
        <fullName evidence="1">Uncharacterized protein</fullName>
    </submittedName>
</protein>
<proteinExistence type="predicted"/>
<evidence type="ECO:0000313" key="2">
    <source>
        <dbReference type="Proteomes" id="UP000594220"/>
    </source>
</evidence>
<accession>A0A7M4F8X0</accession>
<organism evidence="1 2">
    <name type="scientific">Crocodylus porosus</name>
    <name type="common">Saltwater crocodile</name>
    <name type="synonym">Estuarine crocodile</name>
    <dbReference type="NCBI Taxonomy" id="8502"/>
    <lineage>
        <taxon>Eukaryota</taxon>
        <taxon>Metazoa</taxon>
        <taxon>Chordata</taxon>
        <taxon>Craniata</taxon>
        <taxon>Vertebrata</taxon>
        <taxon>Euteleostomi</taxon>
        <taxon>Archelosauria</taxon>
        <taxon>Archosauria</taxon>
        <taxon>Crocodylia</taxon>
        <taxon>Longirostres</taxon>
        <taxon>Crocodylidae</taxon>
        <taxon>Crocodylus</taxon>
    </lineage>
</organism>
<reference evidence="1" key="2">
    <citation type="submission" date="2025-09" db="UniProtKB">
        <authorList>
            <consortium name="Ensembl"/>
        </authorList>
    </citation>
    <scope>IDENTIFICATION</scope>
</reference>
<keyword evidence="2" id="KW-1185">Reference proteome</keyword>
<evidence type="ECO:0000313" key="1">
    <source>
        <dbReference type="Ensembl" id="ENSCPRP00005020347.1"/>
    </source>
</evidence>
<reference evidence="1" key="1">
    <citation type="submission" date="2025-08" db="UniProtKB">
        <authorList>
            <consortium name="Ensembl"/>
        </authorList>
    </citation>
    <scope>IDENTIFICATION</scope>
</reference>
<dbReference type="Ensembl" id="ENSCPRT00005023773.1">
    <property type="protein sequence ID" value="ENSCPRP00005020347.1"/>
    <property type="gene ID" value="ENSCPRG00005014166.1"/>
</dbReference>
<name>A0A7M4F8X0_CROPO</name>
<dbReference type="AlphaFoldDB" id="A0A7M4F8X0"/>
<sequence length="43" mass="4728">GLKPTSPPSQKNDKLPFKSNEDCHKGLLYMSGLSHRGSCDAPW</sequence>